<dbReference type="Proteomes" id="UP000327179">
    <property type="component" value="Chromosome"/>
</dbReference>
<evidence type="ECO:0000256" key="1">
    <source>
        <dbReference type="SAM" id="Phobius"/>
    </source>
</evidence>
<accession>A0A5J6QI87</accession>
<dbReference type="RefSeq" id="WP_151131781.1">
    <property type="nucleotide sequence ID" value="NZ_CP043311.1"/>
</dbReference>
<evidence type="ECO:0000313" key="2">
    <source>
        <dbReference type="EMBL" id="QEY61262.1"/>
    </source>
</evidence>
<organism evidence="2 3">
    <name type="scientific">Metapseudomonas lalkuanensis</name>
    <dbReference type="NCBI Taxonomy" id="2604832"/>
    <lineage>
        <taxon>Bacteria</taxon>
        <taxon>Pseudomonadati</taxon>
        <taxon>Pseudomonadota</taxon>
        <taxon>Gammaproteobacteria</taxon>
        <taxon>Pseudomonadales</taxon>
        <taxon>Pseudomonadaceae</taxon>
        <taxon>Metapseudomonas</taxon>
    </lineage>
</organism>
<sequence length="81" mass="8769">MDSDSAYALLSLAALTFFYLATQACLGGRSQRQIEEATMLPFADDEPVARRMERATGRSSTGCSCPGRCDGGCERRVEIEA</sequence>
<gene>
    <name evidence="2" type="ORF">FXN65_04060</name>
</gene>
<keyword evidence="1" id="KW-0472">Membrane</keyword>
<keyword evidence="3" id="KW-1185">Reference proteome</keyword>
<name>A0A5J6QI87_9GAMM</name>
<keyword evidence="1" id="KW-0812">Transmembrane</keyword>
<protein>
    <submittedName>
        <fullName evidence="2">Cbb3-type cytochrome c oxidase subunit 3</fullName>
    </submittedName>
</protein>
<evidence type="ECO:0000313" key="3">
    <source>
        <dbReference type="Proteomes" id="UP000327179"/>
    </source>
</evidence>
<dbReference type="AlphaFoldDB" id="A0A5J6QI87"/>
<reference evidence="2 3" key="1">
    <citation type="submission" date="2019-08" db="EMBL/GenBank/DDBJ databases">
        <title>Whole-genome Sequencing of e-waste polymer degrading bacterium Pseudomonas sp. strain PE08.</title>
        <authorList>
            <person name="Kirdat K."/>
            <person name="Debbarma P."/>
            <person name="Narawade N."/>
            <person name="Suyal D."/>
            <person name="Thorat V."/>
            <person name="Shouche Y."/>
            <person name="Goel R."/>
            <person name="Yadav A."/>
        </authorList>
    </citation>
    <scope>NUCLEOTIDE SEQUENCE [LARGE SCALE GENOMIC DNA]</scope>
    <source>
        <strain evidence="2 3">PE08</strain>
    </source>
</reference>
<feature type="transmembrane region" description="Helical" evidence="1">
    <location>
        <begin position="6"/>
        <end position="26"/>
    </location>
</feature>
<proteinExistence type="predicted"/>
<dbReference type="KEGG" id="plal:FXN65_04060"/>
<keyword evidence="1" id="KW-1133">Transmembrane helix</keyword>
<dbReference type="EMBL" id="CP043311">
    <property type="protein sequence ID" value="QEY61262.1"/>
    <property type="molecule type" value="Genomic_DNA"/>
</dbReference>